<dbReference type="HOGENOM" id="CLU_209151_0_0_9"/>
<organism evidence="1 2">
    <name type="scientific">Paenibacillus polymyxa (strain SC2)</name>
    <name type="common">Bacillus polymyxa</name>
    <dbReference type="NCBI Taxonomy" id="886882"/>
    <lineage>
        <taxon>Bacteria</taxon>
        <taxon>Bacillati</taxon>
        <taxon>Bacillota</taxon>
        <taxon>Bacilli</taxon>
        <taxon>Bacillales</taxon>
        <taxon>Paenibacillaceae</taxon>
        <taxon>Paenibacillus</taxon>
    </lineage>
</organism>
<protein>
    <submittedName>
        <fullName evidence="1">Uncharacterized protein</fullName>
    </submittedName>
</protein>
<evidence type="ECO:0000313" key="1">
    <source>
        <dbReference type="EMBL" id="ADO59924.2"/>
    </source>
</evidence>
<dbReference type="KEGG" id="ppm:PPSC2_28550"/>
<dbReference type="Proteomes" id="UP000006868">
    <property type="component" value="Plasmid pSC2"/>
</dbReference>
<name>E3EL92_PAEPS</name>
<dbReference type="AlphaFoldDB" id="E3EL92"/>
<geneLocation type="plasmid" evidence="1 2">
    <name>pSC2</name>
</geneLocation>
<proteinExistence type="predicted"/>
<sequence>MEYEEVLEGENKVLDEVFSEFSKVFSRGVRWDIFEEDGEFVLGLIDFETSQVLIIGREEEK</sequence>
<dbReference type="EMBL" id="CP002214">
    <property type="protein sequence ID" value="ADO59924.2"/>
    <property type="molecule type" value="Genomic_DNA"/>
</dbReference>
<accession>E3EL92</accession>
<reference evidence="1 2" key="1">
    <citation type="journal article" date="2011" name="J. Bacteriol.">
        <title>Complete genome sequence of Paenibacillus polymyxa SC2, a strain of plant growth-promoting Rhizobacterium with broad-spectrum antimicrobial activity.</title>
        <authorList>
            <person name="Ma M."/>
            <person name="Wang C."/>
            <person name="Ding Y."/>
            <person name="Li L."/>
            <person name="Shen D."/>
            <person name="Jiang X."/>
            <person name="Guan D."/>
            <person name="Cao F."/>
            <person name="Chen H."/>
            <person name="Feng R."/>
            <person name="Wang X."/>
            <person name="Ge Y."/>
            <person name="Yao L."/>
            <person name="Bing X."/>
            <person name="Yang X."/>
            <person name="Li J."/>
            <person name="Du B."/>
        </authorList>
    </citation>
    <scope>NUCLEOTIDE SEQUENCE [LARGE SCALE GENOMIC DNA]</scope>
    <source>
        <strain evidence="1 2">SC2</strain>
        <plasmid evidence="2">pSC2</plasmid>
    </source>
</reference>
<evidence type="ECO:0000313" key="2">
    <source>
        <dbReference type="Proteomes" id="UP000006868"/>
    </source>
</evidence>
<dbReference type="PATRIC" id="fig|886882.15.peg.6058"/>
<gene>
    <name evidence="1" type="ORF">PPSC2_28550</name>
</gene>
<keyword evidence="1" id="KW-0614">Plasmid</keyword>